<dbReference type="InterPro" id="IPR039158">
    <property type="entry name" value="SLC25A46"/>
</dbReference>
<dbReference type="InterPro" id="IPR023395">
    <property type="entry name" value="MCP_dom_sf"/>
</dbReference>
<feature type="repeat" description="Solcar" evidence="9">
    <location>
        <begin position="298"/>
        <end position="391"/>
    </location>
</feature>
<evidence type="ECO:0000313" key="12">
    <source>
        <dbReference type="EMBL" id="ORZ22141.1"/>
    </source>
</evidence>
<dbReference type="GO" id="GO:0005741">
    <property type="term" value="C:mitochondrial outer membrane"/>
    <property type="evidence" value="ECO:0007669"/>
    <property type="project" value="UniProtKB-SubCell"/>
</dbReference>
<comment type="subcellular location">
    <subcellularLocation>
        <location evidence="1">Mitochondrion outer membrane</location>
        <topology evidence="1">Multi-pass membrane protein</topology>
    </subcellularLocation>
</comment>
<dbReference type="Gene3D" id="1.50.40.10">
    <property type="entry name" value="Mitochondrial carrier domain"/>
    <property type="match status" value="2"/>
</dbReference>
<gene>
    <name evidence="12" type="ORF">BCR42DRAFT_163157</name>
</gene>
<proteinExistence type="inferred from homology"/>
<evidence type="ECO:0000256" key="3">
    <source>
        <dbReference type="ARBA" id="ARBA00022692"/>
    </source>
</evidence>
<dbReference type="Pfam" id="PF00153">
    <property type="entry name" value="Mito_carr"/>
    <property type="match status" value="2"/>
</dbReference>
<evidence type="ECO:0000313" key="13">
    <source>
        <dbReference type="Proteomes" id="UP000193560"/>
    </source>
</evidence>
<evidence type="ECO:0000256" key="1">
    <source>
        <dbReference type="ARBA" id="ARBA00004374"/>
    </source>
</evidence>
<evidence type="ECO:0000256" key="9">
    <source>
        <dbReference type="PROSITE-ProRule" id="PRU00282"/>
    </source>
</evidence>
<dbReference type="InterPro" id="IPR018108">
    <property type="entry name" value="MCP_transmembrane"/>
</dbReference>
<dbReference type="PANTHER" id="PTHR21252:SF2">
    <property type="entry name" value="MITOCHONDRIAL OUTER MEMBRANE PROTEIN SLC25A46"/>
    <property type="match status" value="1"/>
</dbReference>
<dbReference type="SUPFAM" id="SSF103506">
    <property type="entry name" value="Mitochondrial carrier"/>
    <property type="match status" value="1"/>
</dbReference>
<feature type="compositionally biased region" description="Low complexity" evidence="11">
    <location>
        <begin position="254"/>
        <end position="274"/>
    </location>
</feature>
<keyword evidence="3 9" id="KW-0812">Transmembrane</keyword>
<dbReference type="AlphaFoldDB" id="A0A1X2IV97"/>
<keyword evidence="8 9" id="KW-0472">Membrane</keyword>
<comment type="similarity">
    <text evidence="10">Belongs to the mitochondrial carrier (TC 2.A.29) family.</text>
</comment>
<dbReference type="STRING" id="90262.A0A1X2IV97"/>
<evidence type="ECO:0000256" key="7">
    <source>
        <dbReference type="ARBA" id="ARBA00023128"/>
    </source>
</evidence>
<keyword evidence="2 10" id="KW-0813">Transport</keyword>
<keyword evidence="5" id="KW-1000">Mitochondrion outer membrane</keyword>
<evidence type="ECO:0000256" key="6">
    <source>
        <dbReference type="ARBA" id="ARBA00022989"/>
    </source>
</evidence>
<evidence type="ECO:0000256" key="5">
    <source>
        <dbReference type="ARBA" id="ARBA00022787"/>
    </source>
</evidence>
<reference evidence="12 13" key="1">
    <citation type="submission" date="2016-07" db="EMBL/GenBank/DDBJ databases">
        <title>Pervasive Adenine N6-methylation of Active Genes in Fungi.</title>
        <authorList>
            <consortium name="DOE Joint Genome Institute"/>
            <person name="Mondo S.J."/>
            <person name="Dannebaum R.O."/>
            <person name="Kuo R.C."/>
            <person name="Labutti K."/>
            <person name="Haridas S."/>
            <person name="Kuo A."/>
            <person name="Salamov A."/>
            <person name="Ahrendt S.R."/>
            <person name="Lipzen A."/>
            <person name="Sullivan W."/>
            <person name="Andreopoulos W.B."/>
            <person name="Clum A."/>
            <person name="Lindquist E."/>
            <person name="Daum C."/>
            <person name="Ramamoorthy G.K."/>
            <person name="Gryganskyi A."/>
            <person name="Culley D."/>
            <person name="Magnuson J.K."/>
            <person name="James T.Y."/>
            <person name="O'Malley M.A."/>
            <person name="Stajich J.E."/>
            <person name="Spatafora J.W."/>
            <person name="Visel A."/>
            <person name="Grigoriev I.V."/>
        </authorList>
    </citation>
    <scope>NUCLEOTIDE SEQUENCE [LARGE SCALE GENOMIC DNA]</scope>
    <source>
        <strain evidence="12 13">NRRL 1336</strain>
    </source>
</reference>
<sequence>MLTQKLILHFLYLLFTEQKDTIKGLVVAIGTMMTNYTVCFPIVVFRHGLQALSHPDTHTWSQDTPSRCFALLKKKYQDHGFRGLYSGFGLGLFSQAITAAYESFLAGLAKKLSLKLDRTYQQYILAAVHKCLRYAIHIPLYSLSKTALVLRVQSQTQPLISSPMDFLRYYYQDLKHLRPSLQPSSLWTPTPTSSPLSFWSTFLPSFLFNLATEKCMMYLYKRTFKYLTKGQRQSTSRRRRSASVTTNINNLDTSHSPPTASSLSRSSSASVGLSTRDRSIHENKKDPATADYEPSMLQSYYPEIVCGMSSSMITRALSYPMDTVIFKLMIQDTNILSSPDQHVYTGFFDCCCKIYAEGGWRGFFPGWGAGVLELTATWMILEASWWTYRVMDQRLSASSSSQSQLH</sequence>
<dbReference type="OrthoDB" id="2403262at2759"/>
<evidence type="ECO:0000256" key="2">
    <source>
        <dbReference type="ARBA" id="ARBA00022448"/>
    </source>
</evidence>
<dbReference type="PROSITE" id="PS50920">
    <property type="entry name" value="SOLCAR"/>
    <property type="match status" value="1"/>
</dbReference>
<accession>A0A1X2IV97</accession>
<keyword evidence="6" id="KW-1133">Transmembrane helix</keyword>
<comment type="caution">
    <text evidence="12">The sequence shown here is derived from an EMBL/GenBank/DDBJ whole genome shotgun (WGS) entry which is preliminary data.</text>
</comment>
<dbReference type="Proteomes" id="UP000193560">
    <property type="component" value="Unassembled WGS sequence"/>
</dbReference>
<feature type="region of interest" description="Disordered" evidence="11">
    <location>
        <begin position="231"/>
        <end position="290"/>
    </location>
</feature>
<feature type="compositionally biased region" description="Basic and acidic residues" evidence="11">
    <location>
        <begin position="275"/>
        <end position="288"/>
    </location>
</feature>
<evidence type="ECO:0000256" key="8">
    <source>
        <dbReference type="ARBA" id="ARBA00023136"/>
    </source>
</evidence>
<organism evidence="12 13">
    <name type="scientific">Absidia repens</name>
    <dbReference type="NCBI Taxonomy" id="90262"/>
    <lineage>
        <taxon>Eukaryota</taxon>
        <taxon>Fungi</taxon>
        <taxon>Fungi incertae sedis</taxon>
        <taxon>Mucoromycota</taxon>
        <taxon>Mucoromycotina</taxon>
        <taxon>Mucoromycetes</taxon>
        <taxon>Mucorales</taxon>
        <taxon>Cunninghamellaceae</taxon>
        <taxon>Absidia</taxon>
    </lineage>
</organism>
<keyword evidence="7" id="KW-0496">Mitochondrion</keyword>
<keyword evidence="13" id="KW-1185">Reference proteome</keyword>
<dbReference type="GO" id="GO:0090149">
    <property type="term" value="P:mitochondrial membrane fission"/>
    <property type="evidence" value="ECO:0007669"/>
    <property type="project" value="InterPro"/>
</dbReference>
<name>A0A1X2IV97_9FUNG</name>
<evidence type="ECO:0000256" key="11">
    <source>
        <dbReference type="SAM" id="MobiDB-lite"/>
    </source>
</evidence>
<keyword evidence="4" id="KW-0677">Repeat</keyword>
<dbReference type="PANTHER" id="PTHR21252">
    <property type="entry name" value="TB1 PROTEIN-RELATED"/>
    <property type="match status" value="1"/>
</dbReference>
<protein>
    <submittedName>
        <fullName evidence="12">Mitochondrial carrier domain-containing protein</fullName>
    </submittedName>
</protein>
<dbReference type="EMBL" id="MCGE01000004">
    <property type="protein sequence ID" value="ORZ22141.1"/>
    <property type="molecule type" value="Genomic_DNA"/>
</dbReference>
<evidence type="ECO:0000256" key="10">
    <source>
        <dbReference type="RuleBase" id="RU000488"/>
    </source>
</evidence>
<evidence type="ECO:0000256" key="4">
    <source>
        <dbReference type="ARBA" id="ARBA00022737"/>
    </source>
</evidence>